<feature type="chain" id="PRO_5039666798" description="Tachylectin" evidence="1">
    <location>
        <begin position="24"/>
        <end position="316"/>
    </location>
</feature>
<dbReference type="RefSeq" id="WP_194698004.1">
    <property type="nucleotide sequence ID" value="NZ_JADKPO010000033.1"/>
</dbReference>
<evidence type="ECO:0008006" key="4">
    <source>
        <dbReference type="Google" id="ProtNLM"/>
    </source>
</evidence>
<feature type="signal peptide" evidence="1">
    <location>
        <begin position="1"/>
        <end position="23"/>
    </location>
</feature>
<dbReference type="AlphaFoldDB" id="A0A930VQA8"/>
<protein>
    <recommendedName>
        <fullName evidence="4">Tachylectin</fullName>
    </recommendedName>
</protein>
<evidence type="ECO:0000256" key="1">
    <source>
        <dbReference type="SAM" id="SignalP"/>
    </source>
</evidence>
<proteinExistence type="predicted"/>
<dbReference type="Proteomes" id="UP000660668">
    <property type="component" value="Unassembled WGS sequence"/>
</dbReference>
<sequence>MPARVLVTRRLAAVTAAVVVQLAAPGPTTAPAFAMAQLTCHASVPGVTARGVPTTFRYDDGRAFAQRRGPDALGYQPRDLALPHRSTTTTRTTARTSARASSLVTTKRSYWFTLSGQQLREVIEVDRLDGTGKLLSADYRSRLVRKNWSGIRQMSIGQGRKYLYVLNNKDQLQRYVFGGKNGSATVRFDKTVGTGFGTLGSFEYVRTFSVLGSKYDVFLATDADKDELLEYTIPVSNPTAYYSTLLDQGGWADMRATGRTASCVGVGGMAYDAIVGVDVFGDVYLWTDRNGSDGSGADIVSRGLIKDGWRPLAYSN</sequence>
<evidence type="ECO:0000313" key="3">
    <source>
        <dbReference type="Proteomes" id="UP000660668"/>
    </source>
</evidence>
<keyword evidence="3" id="KW-1185">Reference proteome</keyword>
<accession>A0A930VQA8</accession>
<evidence type="ECO:0000313" key="2">
    <source>
        <dbReference type="EMBL" id="MBF4769861.1"/>
    </source>
</evidence>
<organism evidence="2 3">
    <name type="scientific">Nocardioides agariphilus</name>
    <dbReference type="NCBI Taxonomy" id="433664"/>
    <lineage>
        <taxon>Bacteria</taxon>
        <taxon>Bacillati</taxon>
        <taxon>Actinomycetota</taxon>
        <taxon>Actinomycetes</taxon>
        <taxon>Propionibacteriales</taxon>
        <taxon>Nocardioidaceae</taxon>
        <taxon>Nocardioides</taxon>
    </lineage>
</organism>
<reference evidence="2" key="1">
    <citation type="submission" date="2020-11" db="EMBL/GenBank/DDBJ databases">
        <title>Nocardioides cynanchi sp. nov., isolated from soil of rhizosphere of Cynanchum wilfordii.</title>
        <authorList>
            <person name="Lee J.-S."/>
            <person name="Suh M.K."/>
            <person name="Kim J.-S."/>
        </authorList>
    </citation>
    <scope>NUCLEOTIDE SEQUENCE</scope>
    <source>
        <strain evidence="2">KCTC 19276</strain>
    </source>
</reference>
<dbReference type="EMBL" id="JADKPO010000033">
    <property type="protein sequence ID" value="MBF4769861.1"/>
    <property type="molecule type" value="Genomic_DNA"/>
</dbReference>
<comment type="caution">
    <text evidence="2">The sequence shown here is derived from an EMBL/GenBank/DDBJ whole genome shotgun (WGS) entry which is preliminary data.</text>
</comment>
<gene>
    <name evidence="2" type="ORF">ISU10_18985</name>
</gene>
<keyword evidence="1" id="KW-0732">Signal</keyword>
<name>A0A930VQA8_9ACTN</name>